<dbReference type="HOGENOM" id="CLU_2808011_0_0_4"/>
<dbReference type="Proteomes" id="UP000003019">
    <property type="component" value="Unassembled WGS sequence"/>
</dbReference>
<name>G4CJ53_9NEIS</name>
<protein>
    <submittedName>
        <fullName evidence="1">Uncharacterized protein</fullName>
    </submittedName>
</protein>
<comment type="caution">
    <text evidence="1">The sequence shown here is derived from an EMBL/GenBank/DDBJ whole genome shotgun (WGS) entry which is preliminary data.</text>
</comment>
<evidence type="ECO:0000313" key="2">
    <source>
        <dbReference type="Proteomes" id="UP000003019"/>
    </source>
</evidence>
<dbReference type="AlphaFoldDB" id="G4CJ53"/>
<organism evidence="1 2">
    <name type="scientific">Neisseria shayeganii 871</name>
    <dbReference type="NCBI Taxonomy" id="1032488"/>
    <lineage>
        <taxon>Bacteria</taxon>
        <taxon>Pseudomonadati</taxon>
        <taxon>Pseudomonadota</taxon>
        <taxon>Betaproteobacteria</taxon>
        <taxon>Neisseriales</taxon>
        <taxon>Neisseriaceae</taxon>
        <taxon>Neisseria</taxon>
    </lineage>
</organism>
<reference evidence="1 2" key="1">
    <citation type="submission" date="2011-05" db="EMBL/GenBank/DDBJ databases">
        <authorList>
            <person name="Muzny D."/>
            <person name="Qin X."/>
            <person name="Deng J."/>
            <person name="Jiang H."/>
            <person name="Liu Y."/>
            <person name="Qu J."/>
            <person name="Song X.-Z."/>
            <person name="Zhang L."/>
            <person name="Thornton R."/>
            <person name="Coyle M."/>
            <person name="Francisco L."/>
            <person name="Jackson L."/>
            <person name="Javaid M."/>
            <person name="Korchina V."/>
            <person name="Kovar C."/>
            <person name="Mata R."/>
            <person name="Mathew T."/>
            <person name="Ngo R."/>
            <person name="Nguyen L."/>
            <person name="Nguyen N."/>
            <person name="Okwuonu G."/>
            <person name="Ongeri F."/>
            <person name="Pham C."/>
            <person name="Simmons D."/>
            <person name="Wilczek-Boney K."/>
            <person name="Hale W."/>
            <person name="Jakkamsetti A."/>
            <person name="Pham P."/>
            <person name="Ruth R."/>
            <person name="San Lucas F."/>
            <person name="Warren J."/>
            <person name="Zhang J."/>
            <person name="Zhao Z."/>
            <person name="Zhou C."/>
            <person name="Zhu D."/>
            <person name="Lee S."/>
            <person name="Bess C."/>
            <person name="Blankenburg K."/>
            <person name="Forbes L."/>
            <person name="Fu Q."/>
            <person name="Gubbala S."/>
            <person name="Hirani K."/>
            <person name="Jayaseelan J.C."/>
            <person name="Lara F."/>
            <person name="Munidasa M."/>
            <person name="Palculict T."/>
            <person name="Patil S."/>
            <person name="Pu L.-L."/>
            <person name="Saada N."/>
            <person name="Tang L."/>
            <person name="Weissenberger G."/>
            <person name="Zhu Y."/>
            <person name="Hemphill L."/>
            <person name="Shang Y."/>
            <person name="Youmans B."/>
            <person name="Ayvaz T."/>
            <person name="Ross M."/>
            <person name="Santibanez J."/>
            <person name="Aqrawi P."/>
            <person name="Gross S."/>
            <person name="Joshi V."/>
            <person name="Fowler G."/>
            <person name="Nazareth L."/>
            <person name="Reid J."/>
            <person name="Worley K."/>
            <person name="Petrosino J."/>
            <person name="Highlander S."/>
            <person name="Gibbs R."/>
        </authorList>
    </citation>
    <scope>NUCLEOTIDE SEQUENCE [LARGE SCALE GENOMIC DNA]</scope>
    <source>
        <strain evidence="1 2">871</strain>
    </source>
</reference>
<dbReference type="EMBL" id="AGAY01000059">
    <property type="protein sequence ID" value="EGY52147.1"/>
    <property type="molecule type" value="Genomic_DNA"/>
</dbReference>
<accession>G4CJ53</accession>
<sequence length="67" mass="7452">MKQEILEKVGCTCGQPPTGGCVLKHFLRFKIHIRHDSAAHGRLRVETAGEQIDWANIQISRPRAAAC</sequence>
<evidence type="ECO:0000313" key="1">
    <source>
        <dbReference type="EMBL" id="EGY52147.1"/>
    </source>
</evidence>
<dbReference type="PATRIC" id="fig|1032488.3.peg.1550"/>
<proteinExistence type="predicted"/>
<keyword evidence="2" id="KW-1185">Reference proteome</keyword>
<gene>
    <name evidence="1" type="ORF">HMPREF9371_1642</name>
</gene>